<dbReference type="Pfam" id="PF01336">
    <property type="entry name" value="tRNA_anti-codon"/>
    <property type="match status" value="1"/>
</dbReference>
<dbReference type="GO" id="GO:0005634">
    <property type="term" value="C:nucleus"/>
    <property type="evidence" value="ECO:0007669"/>
    <property type="project" value="UniProtKB-SubCell"/>
</dbReference>
<evidence type="ECO:0000259" key="9">
    <source>
        <dbReference type="Pfam" id="PF01336"/>
    </source>
</evidence>
<dbReference type="InterPro" id="IPR012340">
    <property type="entry name" value="NA-bd_OB-fold"/>
</dbReference>
<dbReference type="PANTHER" id="PTHR13989">
    <property type="entry name" value="REPLICATION PROTEIN A-RELATED"/>
    <property type="match status" value="1"/>
</dbReference>
<proteinExistence type="predicted"/>
<evidence type="ECO:0000256" key="4">
    <source>
        <dbReference type="ARBA" id="ARBA00022454"/>
    </source>
</evidence>
<organism evidence="11">
    <name type="scientific">Salpingoeca rosetta (strain ATCC 50818 / BSB-021)</name>
    <dbReference type="NCBI Taxonomy" id="946362"/>
    <lineage>
        <taxon>Eukaryota</taxon>
        <taxon>Choanoflagellata</taxon>
        <taxon>Craspedida</taxon>
        <taxon>Salpingoecidae</taxon>
        <taxon>Salpingoeca</taxon>
    </lineage>
</organism>
<sequence>MAEDSGGDGGGGRRHGDATAVMTRRSAYVRLLGIHVQLLKPFLEGRGVGSTGSGGNGLCLPNGRHVRLAMLAGIVTEVDKGTHFVAYKVDDGTAEVPCIVWRRDESERHARFNLELGCHVLAWGAVTVFRGKRQLTTHGISEITAVEEAVHWAEAMAAVPAHTLQPL</sequence>
<dbReference type="Gene3D" id="2.40.50.140">
    <property type="entry name" value="Nucleic acid-binding proteins"/>
    <property type="match status" value="1"/>
</dbReference>
<protein>
    <recommendedName>
        <fullName evidence="3">CST complex subunit STN1</fullName>
    </recommendedName>
    <alternativeName>
        <fullName evidence="8">Suppressor of cdc thirteen homolog</fullName>
    </alternativeName>
</protein>
<accession>F2UHW4</accession>
<dbReference type="PANTHER" id="PTHR13989:SF33">
    <property type="entry name" value="CST COMPLEX SUBUNIT STN1"/>
    <property type="match status" value="1"/>
</dbReference>
<dbReference type="OrthoDB" id="77828at2759"/>
<gene>
    <name evidence="10" type="ORF">PTSG_12677</name>
</gene>
<dbReference type="EMBL" id="GL832975">
    <property type="protein sequence ID" value="EGD76713.1"/>
    <property type="molecule type" value="Genomic_DNA"/>
</dbReference>
<keyword evidence="6" id="KW-0238">DNA-binding</keyword>
<dbReference type="InParanoid" id="F2UHW4"/>
<evidence type="ECO:0000256" key="1">
    <source>
        <dbReference type="ARBA" id="ARBA00004123"/>
    </source>
</evidence>
<dbReference type="GO" id="GO:0000781">
    <property type="term" value="C:chromosome, telomeric region"/>
    <property type="evidence" value="ECO:0007669"/>
    <property type="project" value="UniProtKB-SubCell"/>
</dbReference>
<keyword evidence="4" id="KW-0158">Chromosome</keyword>
<dbReference type="RefSeq" id="XP_004991085.1">
    <property type="nucleotide sequence ID" value="XM_004991028.1"/>
</dbReference>
<name>F2UHW4_SALR5</name>
<keyword evidence="5" id="KW-0779">Telomere</keyword>
<evidence type="ECO:0000313" key="10">
    <source>
        <dbReference type="EMBL" id="EGD76713.1"/>
    </source>
</evidence>
<evidence type="ECO:0000256" key="7">
    <source>
        <dbReference type="ARBA" id="ARBA00023242"/>
    </source>
</evidence>
<dbReference type="Proteomes" id="UP000007799">
    <property type="component" value="Unassembled WGS sequence"/>
</dbReference>
<evidence type="ECO:0000256" key="5">
    <source>
        <dbReference type="ARBA" id="ARBA00022895"/>
    </source>
</evidence>
<evidence type="ECO:0000256" key="3">
    <source>
        <dbReference type="ARBA" id="ARBA00017411"/>
    </source>
</evidence>
<feature type="domain" description="OB" evidence="9">
    <location>
        <begin position="71"/>
        <end position="138"/>
    </location>
</feature>
<evidence type="ECO:0000256" key="6">
    <source>
        <dbReference type="ARBA" id="ARBA00023125"/>
    </source>
</evidence>
<evidence type="ECO:0000313" key="11">
    <source>
        <dbReference type="Proteomes" id="UP000007799"/>
    </source>
</evidence>
<dbReference type="KEGG" id="sre:PTSG_12677"/>
<dbReference type="GeneID" id="16071647"/>
<reference evidence="10" key="1">
    <citation type="submission" date="2009-08" db="EMBL/GenBank/DDBJ databases">
        <title>Annotation of Salpingoeca rosetta.</title>
        <authorList>
            <consortium name="The Broad Institute Genome Sequencing Platform"/>
            <person name="Russ C."/>
            <person name="Cuomo C."/>
            <person name="Burger G."/>
            <person name="Gray M.W."/>
            <person name="Holland P.W.H."/>
            <person name="King N."/>
            <person name="Lang F.B.F."/>
            <person name="Roger A.J."/>
            <person name="Ruiz-Trillo I."/>
            <person name="Young S.K."/>
            <person name="Zeng Q."/>
            <person name="Gargeya S."/>
            <person name="Alvarado L."/>
            <person name="Berlin A."/>
            <person name="Chapman S.B."/>
            <person name="Chen Z."/>
            <person name="Freedman E."/>
            <person name="Gellesch M."/>
            <person name="Goldberg J."/>
            <person name="Griggs A."/>
            <person name="Gujja S."/>
            <person name="Heilman E."/>
            <person name="Heiman D."/>
            <person name="Howarth C."/>
            <person name="Mehta T."/>
            <person name="Neiman D."/>
            <person name="Pearson M."/>
            <person name="Roberts A."/>
            <person name="Saif S."/>
            <person name="Shea T."/>
            <person name="Shenoy N."/>
            <person name="Sisk P."/>
            <person name="Stolte C."/>
            <person name="Sykes S."/>
            <person name="White J."/>
            <person name="Yandava C."/>
            <person name="Haas B."/>
            <person name="Nusbaum C."/>
            <person name="Birren B."/>
        </authorList>
    </citation>
    <scope>NUCLEOTIDE SEQUENCE [LARGE SCALE GENOMIC DNA]</scope>
    <source>
        <strain evidence="10">ATCC 50818</strain>
    </source>
</reference>
<evidence type="ECO:0000256" key="8">
    <source>
        <dbReference type="ARBA" id="ARBA00030039"/>
    </source>
</evidence>
<evidence type="ECO:0000256" key="2">
    <source>
        <dbReference type="ARBA" id="ARBA00004574"/>
    </source>
</evidence>
<dbReference type="SUPFAM" id="SSF50249">
    <property type="entry name" value="Nucleic acid-binding proteins"/>
    <property type="match status" value="1"/>
</dbReference>
<dbReference type="AlphaFoldDB" id="F2UHW4"/>
<keyword evidence="7" id="KW-0539">Nucleus</keyword>
<dbReference type="GO" id="GO:0003677">
    <property type="term" value="F:DNA binding"/>
    <property type="evidence" value="ECO:0007669"/>
    <property type="project" value="UniProtKB-KW"/>
</dbReference>
<keyword evidence="11" id="KW-1185">Reference proteome</keyword>
<dbReference type="InterPro" id="IPR004365">
    <property type="entry name" value="NA-bd_OB_tRNA"/>
</dbReference>
<comment type="subcellular location">
    <subcellularLocation>
        <location evidence="2">Chromosome</location>
        <location evidence="2">Telomere</location>
    </subcellularLocation>
    <subcellularLocation>
        <location evidence="1">Nucleus</location>
    </subcellularLocation>
</comment>
<dbReference type="InterPro" id="IPR040260">
    <property type="entry name" value="RFA2-like"/>
</dbReference>